<sequence length="289" mass="31958">MKQESGRWPVAVFAHNEEDCIEACVRSLLDNRQPGIALEVHVLANACSDGTETVVARLAASEPSVRLHSISIGDKANAWNVYVHEVAPESEVHFFIDGDVQACAGALLPLAQALAAAPQANAAAALPVSGRAMAETRRRMVSNRDLAGNLYALSGDFVRRLRAQRIAMPRGFIGEDSLVGAFAKYDLDPARGWDDSRIVSCEGSGFAFESLSALKPADWRLYWNRRIRYSMRKFQMQALRRQVERQGFHAMPVDVRELYRDPAAWTGGPADPLFDLLARRRIRKASAPK</sequence>
<dbReference type="Gene3D" id="3.90.550.10">
    <property type="entry name" value="Spore Coat Polysaccharide Biosynthesis Protein SpsA, Chain A"/>
    <property type="match status" value="1"/>
</dbReference>
<proteinExistence type="predicted"/>
<dbReference type="AlphaFoldDB" id="A0A6L6QNT3"/>
<dbReference type="SUPFAM" id="SSF53448">
    <property type="entry name" value="Nucleotide-diphospho-sugar transferases"/>
    <property type="match status" value="1"/>
</dbReference>
<evidence type="ECO:0000259" key="1">
    <source>
        <dbReference type="Pfam" id="PF00535"/>
    </source>
</evidence>
<accession>A0A6L6QNT3</accession>
<evidence type="ECO:0000313" key="3">
    <source>
        <dbReference type="Proteomes" id="UP000472320"/>
    </source>
</evidence>
<name>A0A6L6QNT3_9BURK</name>
<comment type="caution">
    <text evidence="2">The sequence shown here is derived from an EMBL/GenBank/DDBJ whole genome shotgun (WGS) entry which is preliminary data.</text>
</comment>
<dbReference type="InterPro" id="IPR001173">
    <property type="entry name" value="Glyco_trans_2-like"/>
</dbReference>
<gene>
    <name evidence="2" type="ORF">GM658_26025</name>
</gene>
<dbReference type="RefSeq" id="WP_155456986.1">
    <property type="nucleotide sequence ID" value="NZ_WNKX01000033.1"/>
</dbReference>
<protein>
    <submittedName>
        <fullName evidence="2">Glycosyltransferase</fullName>
    </submittedName>
</protein>
<keyword evidence="3" id="KW-1185">Reference proteome</keyword>
<dbReference type="Pfam" id="PF00535">
    <property type="entry name" value="Glycos_transf_2"/>
    <property type="match status" value="1"/>
</dbReference>
<reference evidence="2 3" key="1">
    <citation type="submission" date="2019-11" db="EMBL/GenBank/DDBJ databases">
        <title>Type strains purchased from KCTC, JCM and DSMZ.</title>
        <authorList>
            <person name="Lu H."/>
        </authorList>
    </citation>
    <scope>NUCLEOTIDE SEQUENCE [LARGE SCALE GENOMIC DNA]</scope>
    <source>
        <strain evidence="2 3">JCM 31587</strain>
    </source>
</reference>
<organism evidence="2 3">
    <name type="scientific">Massilia eburnea</name>
    <dbReference type="NCBI Taxonomy" id="1776165"/>
    <lineage>
        <taxon>Bacteria</taxon>
        <taxon>Pseudomonadati</taxon>
        <taxon>Pseudomonadota</taxon>
        <taxon>Betaproteobacteria</taxon>
        <taxon>Burkholderiales</taxon>
        <taxon>Oxalobacteraceae</taxon>
        <taxon>Telluria group</taxon>
        <taxon>Massilia</taxon>
    </lineage>
</organism>
<dbReference type="OrthoDB" id="7248516at2"/>
<dbReference type="Proteomes" id="UP000472320">
    <property type="component" value="Unassembled WGS sequence"/>
</dbReference>
<dbReference type="EMBL" id="WNKX01000033">
    <property type="protein sequence ID" value="MTW14078.1"/>
    <property type="molecule type" value="Genomic_DNA"/>
</dbReference>
<feature type="domain" description="Glycosyltransferase 2-like" evidence="1">
    <location>
        <begin position="10"/>
        <end position="140"/>
    </location>
</feature>
<keyword evidence="2" id="KW-0808">Transferase</keyword>
<evidence type="ECO:0000313" key="2">
    <source>
        <dbReference type="EMBL" id="MTW14078.1"/>
    </source>
</evidence>
<dbReference type="GO" id="GO:0016740">
    <property type="term" value="F:transferase activity"/>
    <property type="evidence" value="ECO:0007669"/>
    <property type="project" value="UniProtKB-KW"/>
</dbReference>
<dbReference type="InterPro" id="IPR029044">
    <property type="entry name" value="Nucleotide-diphossugar_trans"/>
</dbReference>